<organism evidence="1 2">
    <name type="scientific">Protopolystoma xenopodis</name>
    <dbReference type="NCBI Taxonomy" id="117903"/>
    <lineage>
        <taxon>Eukaryota</taxon>
        <taxon>Metazoa</taxon>
        <taxon>Spiralia</taxon>
        <taxon>Lophotrochozoa</taxon>
        <taxon>Platyhelminthes</taxon>
        <taxon>Monogenea</taxon>
        <taxon>Polyopisthocotylea</taxon>
        <taxon>Polystomatidea</taxon>
        <taxon>Polystomatidae</taxon>
        <taxon>Protopolystoma</taxon>
    </lineage>
</organism>
<keyword evidence="2" id="KW-1185">Reference proteome</keyword>
<proteinExistence type="predicted"/>
<gene>
    <name evidence="1" type="ORF">PXEA_LOCUS34298</name>
</gene>
<sequence>MVGLLGIMVNTSGLSSPEVLTWREIVGYLFSRKDVPRVLGQAAGLSNTGFLRTSLQRAAGSQVPDVQFSLILAGSSSLKALRQVRLYAN</sequence>
<accession>A0A3S5BA67</accession>
<reference evidence="1" key="1">
    <citation type="submission" date="2018-11" db="EMBL/GenBank/DDBJ databases">
        <authorList>
            <consortium name="Pathogen Informatics"/>
        </authorList>
    </citation>
    <scope>NUCLEOTIDE SEQUENCE</scope>
</reference>
<dbReference type="EMBL" id="CAAALY010266764">
    <property type="protein sequence ID" value="VEL40858.1"/>
    <property type="molecule type" value="Genomic_DNA"/>
</dbReference>
<evidence type="ECO:0000313" key="2">
    <source>
        <dbReference type="Proteomes" id="UP000784294"/>
    </source>
</evidence>
<protein>
    <submittedName>
        <fullName evidence="1">Uncharacterized protein</fullName>
    </submittedName>
</protein>
<dbReference type="AlphaFoldDB" id="A0A3S5BA67"/>
<dbReference type="Proteomes" id="UP000784294">
    <property type="component" value="Unassembled WGS sequence"/>
</dbReference>
<comment type="caution">
    <text evidence="1">The sequence shown here is derived from an EMBL/GenBank/DDBJ whole genome shotgun (WGS) entry which is preliminary data.</text>
</comment>
<evidence type="ECO:0000313" key="1">
    <source>
        <dbReference type="EMBL" id="VEL40858.1"/>
    </source>
</evidence>
<name>A0A3S5BA67_9PLAT</name>